<keyword evidence="6" id="KW-0418">Kinase</keyword>
<dbReference type="SUPFAM" id="SSF53067">
    <property type="entry name" value="Actin-like ATPase domain"/>
    <property type="match status" value="2"/>
</dbReference>
<dbReference type="GO" id="GO:0005536">
    <property type="term" value="F:D-glucose binding"/>
    <property type="evidence" value="ECO:0007669"/>
    <property type="project" value="InterPro"/>
</dbReference>
<organism evidence="8 9">
    <name type="scientific">Encephalitozoon romaleae (strain SJ-2008)</name>
    <name type="common">Microsporidian parasite</name>
    <dbReference type="NCBI Taxonomy" id="1178016"/>
    <lineage>
        <taxon>Eukaryota</taxon>
        <taxon>Fungi</taxon>
        <taxon>Fungi incertae sedis</taxon>
        <taxon>Microsporidia</taxon>
        <taxon>Unikaryonidae</taxon>
        <taxon>Encephalitozoon</taxon>
    </lineage>
</organism>
<dbReference type="EMBL" id="CP003530">
    <property type="protein sequence ID" value="AFN84124.1"/>
    <property type="molecule type" value="Genomic_DNA"/>
</dbReference>
<protein>
    <recommendedName>
        <fullName evidence="6">Phosphotransferase</fullName>
        <ecNumber evidence="6">2.7.1.-</ecNumber>
    </recommendedName>
</protein>
<dbReference type="Pfam" id="PF00349">
    <property type="entry name" value="Hexokinase_1"/>
    <property type="match status" value="1"/>
</dbReference>
<dbReference type="GO" id="GO:0006096">
    <property type="term" value="P:glycolytic process"/>
    <property type="evidence" value="ECO:0007669"/>
    <property type="project" value="UniProtKB-KW"/>
</dbReference>
<dbReference type="InterPro" id="IPR001312">
    <property type="entry name" value="Hexokinase"/>
</dbReference>
<keyword evidence="6" id="KW-0547">Nucleotide-binding</keyword>
<dbReference type="OrthoDB" id="419537at2759"/>
<evidence type="ECO:0000256" key="2">
    <source>
        <dbReference type="ARBA" id="ARBA00005028"/>
    </source>
</evidence>
<dbReference type="GO" id="GO:0005524">
    <property type="term" value="F:ATP binding"/>
    <property type="evidence" value="ECO:0007669"/>
    <property type="project" value="UniProtKB-UniRule"/>
</dbReference>
<feature type="domain" description="Hexokinase N-terminal" evidence="7">
    <location>
        <begin position="35"/>
        <end position="237"/>
    </location>
</feature>
<accession>I7AQJ0</accession>
<dbReference type="AlphaFoldDB" id="I7AQJ0"/>
<evidence type="ECO:0000256" key="3">
    <source>
        <dbReference type="ARBA" id="ARBA00023152"/>
    </source>
</evidence>
<dbReference type="Proteomes" id="UP000010094">
    <property type="component" value="Chromosome XI"/>
</dbReference>
<dbReference type="Gene3D" id="3.30.420.40">
    <property type="match status" value="1"/>
</dbReference>
<evidence type="ECO:0000256" key="6">
    <source>
        <dbReference type="RuleBase" id="RU362007"/>
    </source>
</evidence>
<evidence type="ECO:0000259" key="7">
    <source>
        <dbReference type="Pfam" id="PF00349"/>
    </source>
</evidence>
<comment type="catalytic activity">
    <reaction evidence="5">
        <text>D-fructose + ATP = D-fructose 6-phosphate + ADP + H(+)</text>
        <dbReference type="Rhea" id="RHEA:16125"/>
        <dbReference type="ChEBI" id="CHEBI:15378"/>
        <dbReference type="ChEBI" id="CHEBI:30616"/>
        <dbReference type="ChEBI" id="CHEBI:37721"/>
        <dbReference type="ChEBI" id="CHEBI:61527"/>
        <dbReference type="ChEBI" id="CHEBI:456216"/>
        <dbReference type="EC" id="2.7.1.1"/>
    </reaction>
    <physiologicalReaction direction="left-to-right" evidence="5">
        <dbReference type="Rhea" id="RHEA:16126"/>
    </physiologicalReaction>
</comment>
<dbReference type="GeneID" id="20564742"/>
<dbReference type="GO" id="GO:0008865">
    <property type="term" value="F:fructokinase activity"/>
    <property type="evidence" value="ECO:0007669"/>
    <property type="project" value="TreeGrafter"/>
</dbReference>
<gene>
    <name evidence="8" type="ordered locus">EROM_111430</name>
</gene>
<dbReference type="PANTHER" id="PTHR19443:SF16">
    <property type="entry name" value="HEXOKINASE TYPE 1-RELATED"/>
    <property type="match status" value="1"/>
</dbReference>
<dbReference type="RefSeq" id="XP_009265621.1">
    <property type="nucleotide sequence ID" value="XM_009267346.1"/>
</dbReference>
<dbReference type="KEGG" id="ero:EROM_111430"/>
<name>I7AQJ0_ENCRO</name>
<keyword evidence="9" id="KW-1185">Reference proteome</keyword>
<dbReference type="Gene3D" id="3.40.367.20">
    <property type="match status" value="1"/>
</dbReference>
<dbReference type="GO" id="GO:0005739">
    <property type="term" value="C:mitochondrion"/>
    <property type="evidence" value="ECO:0007669"/>
    <property type="project" value="TreeGrafter"/>
</dbReference>
<keyword evidence="3 6" id="KW-0324">Glycolysis</keyword>
<dbReference type="PANTHER" id="PTHR19443">
    <property type="entry name" value="HEXOKINASE"/>
    <property type="match status" value="1"/>
</dbReference>
<dbReference type="CDD" id="cd24000">
    <property type="entry name" value="ASKHA_NBD_HK"/>
    <property type="match status" value="1"/>
</dbReference>
<dbReference type="PROSITE" id="PS51748">
    <property type="entry name" value="HEXOKINASE_2"/>
    <property type="match status" value="1"/>
</dbReference>
<evidence type="ECO:0000256" key="1">
    <source>
        <dbReference type="ARBA" id="ARBA00004888"/>
    </source>
</evidence>
<dbReference type="GO" id="GO:0001678">
    <property type="term" value="P:intracellular glucose homeostasis"/>
    <property type="evidence" value="ECO:0007669"/>
    <property type="project" value="InterPro"/>
</dbReference>
<dbReference type="VEuPathDB" id="MicrosporidiaDB:EROM_111430"/>
<dbReference type="GO" id="GO:0005829">
    <property type="term" value="C:cytosol"/>
    <property type="evidence" value="ECO:0007669"/>
    <property type="project" value="TreeGrafter"/>
</dbReference>
<evidence type="ECO:0000256" key="4">
    <source>
        <dbReference type="ARBA" id="ARBA00044613"/>
    </source>
</evidence>
<dbReference type="InterPro" id="IPR022672">
    <property type="entry name" value="Hexokinase_N"/>
</dbReference>
<evidence type="ECO:0000313" key="9">
    <source>
        <dbReference type="Proteomes" id="UP000010094"/>
    </source>
</evidence>
<dbReference type="GO" id="GO:0006006">
    <property type="term" value="P:glucose metabolic process"/>
    <property type="evidence" value="ECO:0007669"/>
    <property type="project" value="TreeGrafter"/>
</dbReference>
<sequence length="458" mass="50987">MFCILKRVEVVVVLIAGIFGMWSSVDGKQTTNKVTSFPIQDFEIQEIKKAFSERIAKAQEASSDGDFLRSHIDLIKSEVEHPRCSSFLVIDVGGTHLKIGEILIDFSFRKCGVNPLCFDGVIECSPSFYKYPDTSKIPNENRITWNEWVAEKIAEFYGQEPPKSGIDGCLTLSYPLLQTSINHATIERVTKNFCFKVDESTFGVNVVEALNSSLRDRNVNVHVNCVVNDSTATYMAGVLRGYNNIIGIVLGTGTNSSFCVKKKGSEEMVLYNSEWGSTNVPRSILTEADLAVITDLETRNISYNIIDVLAGGCKLNDIIFNRLKNLHPEVYEKYAGEEEVLRSMIHSAITEPSKSIFGEDIQLHRILISMINHFNTRGIKILGALSSAIIDSCMKDVQEVTLILNGMAFSNRKLREALEVEMKNAHPNIDVNLVFFGNASLEGSAFVSSMYSNDTNEL</sequence>
<keyword evidence="6" id="KW-0067">ATP-binding</keyword>
<dbReference type="GO" id="GO:0004340">
    <property type="term" value="F:glucokinase activity"/>
    <property type="evidence" value="ECO:0007669"/>
    <property type="project" value="TreeGrafter"/>
</dbReference>
<evidence type="ECO:0000313" key="8">
    <source>
        <dbReference type="EMBL" id="AFN84124.1"/>
    </source>
</evidence>
<comment type="similarity">
    <text evidence="6">Belongs to the hexokinase family.</text>
</comment>
<reference evidence="8 9" key="1">
    <citation type="journal article" date="2012" name="Proc. Natl. Acad. Sci. U.S.A.">
        <title>Gain and loss of multiple functionally related, horizontally transferred genes in the reduced genomes of two microsporidian parasites.</title>
        <authorList>
            <person name="Pombert J.-F."/>
            <person name="Selman M."/>
            <person name="Burki F."/>
            <person name="Bardell F.T."/>
            <person name="Farinelli L."/>
            <person name="Solter L.F."/>
            <person name="Whitman D.W."/>
            <person name="Weiss L.M."/>
            <person name="Corradi N."/>
            <person name="Keeling P.J."/>
        </authorList>
    </citation>
    <scope>NUCLEOTIDE SEQUENCE [LARGE SCALE GENOMIC DNA]</scope>
    <source>
        <strain evidence="8 9">SJ-2008</strain>
    </source>
</reference>
<dbReference type="PRINTS" id="PR00475">
    <property type="entry name" value="HEXOKINASE"/>
</dbReference>
<dbReference type="EC" id="2.7.1.-" evidence="6"/>
<comment type="catalytic activity">
    <reaction evidence="4">
        <text>a D-hexose + ATP = a D-hexose 6-phosphate + ADP + H(+)</text>
        <dbReference type="Rhea" id="RHEA:22740"/>
        <dbReference type="ChEBI" id="CHEBI:4194"/>
        <dbReference type="ChEBI" id="CHEBI:15378"/>
        <dbReference type="ChEBI" id="CHEBI:30616"/>
        <dbReference type="ChEBI" id="CHEBI:229467"/>
        <dbReference type="ChEBI" id="CHEBI:456216"/>
        <dbReference type="EC" id="2.7.1.1"/>
    </reaction>
    <physiologicalReaction direction="left-to-right" evidence="4">
        <dbReference type="Rhea" id="RHEA:22741"/>
    </physiologicalReaction>
</comment>
<comment type="pathway">
    <text evidence="2">Carbohydrate metabolism; hexose metabolism.</text>
</comment>
<dbReference type="HOGENOM" id="CLU_041825_0_0_1"/>
<keyword evidence="6" id="KW-0808">Transferase</keyword>
<dbReference type="InterPro" id="IPR043129">
    <property type="entry name" value="ATPase_NBD"/>
</dbReference>
<evidence type="ECO:0000256" key="5">
    <source>
        <dbReference type="ARBA" id="ARBA00047905"/>
    </source>
</evidence>
<comment type="pathway">
    <text evidence="1">Carbohydrate degradation; glycolysis; D-glyceraldehyde 3-phosphate and glycerone phosphate from D-glucose: step 1/4.</text>
</comment>
<proteinExistence type="inferred from homology"/>